<gene>
    <name evidence="2" type="ORF">FPZ08_17020</name>
</gene>
<keyword evidence="3" id="KW-1185">Reference proteome</keyword>
<proteinExistence type="predicted"/>
<accession>A0A5B8LWU7</accession>
<keyword evidence="1" id="KW-0732">Signal</keyword>
<protein>
    <submittedName>
        <fullName evidence="2">Uncharacterized protein</fullName>
    </submittedName>
</protein>
<evidence type="ECO:0000256" key="1">
    <source>
        <dbReference type="SAM" id="SignalP"/>
    </source>
</evidence>
<dbReference type="KEGG" id="dea:FPZ08_17020"/>
<feature type="chain" id="PRO_5022872931" evidence="1">
    <location>
        <begin position="22"/>
        <end position="215"/>
    </location>
</feature>
<feature type="signal peptide" evidence="1">
    <location>
        <begin position="1"/>
        <end position="21"/>
    </location>
</feature>
<dbReference type="RefSeq" id="WP_146291184.1">
    <property type="nucleotide sequence ID" value="NZ_CP042304.1"/>
</dbReference>
<sequence length="215" mass="22828">MALLRTIVCLISLLVALPAMAQIRGEPPLTVADRALELTTLGQRLTLPAPDWVADDLVGDAVLGSFEAVFRSGDDEAELQLYHNGAVYALAQTLYGAHVVSNPDAVPANYRDAVVEGFGRACMPGLSAFVQLGDDPDDIQAPLLLICGAQRANTRKGEVMAISLRTSEAGLAVVYQQWRGAAFDPSSAANWPAPSAVIEAQARRLQAETMLTLAD</sequence>
<organism evidence="2 3">
    <name type="scientific">Devosia ginsengisoli</name>
    <dbReference type="NCBI Taxonomy" id="400770"/>
    <lineage>
        <taxon>Bacteria</taxon>
        <taxon>Pseudomonadati</taxon>
        <taxon>Pseudomonadota</taxon>
        <taxon>Alphaproteobacteria</taxon>
        <taxon>Hyphomicrobiales</taxon>
        <taxon>Devosiaceae</taxon>
        <taxon>Devosia</taxon>
    </lineage>
</organism>
<dbReference type="Proteomes" id="UP000315364">
    <property type="component" value="Chromosome"/>
</dbReference>
<reference evidence="2 3" key="1">
    <citation type="submission" date="2019-07" db="EMBL/GenBank/DDBJ databases">
        <title>Full genome sequence of Devosia sp. Gsoil 520.</title>
        <authorList>
            <person name="Im W.-T."/>
        </authorList>
    </citation>
    <scope>NUCLEOTIDE SEQUENCE [LARGE SCALE GENOMIC DNA]</scope>
    <source>
        <strain evidence="2 3">Gsoil 520</strain>
    </source>
</reference>
<evidence type="ECO:0000313" key="3">
    <source>
        <dbReference type="Proteomes" id="UP000315364"/>
    </source>
</evidence>
<evidence type="ECO:0000313" key="2">
    <source>
        <dbReference type="EMBL" id="QDZ12299.1"/>
    </source>
</evidence>
<dbReference type="AlphaFoldDB" id="A0A5B8LWU7"/>
<dbReference type="OrthoDB" id="7947874at2"/>
<name>A0A5B8LWU7_9HYPH</name>
<dbReference type="EMBL" id="CP042304">
    <property type="protein sequence ID" value="QDZ12299.1"/>
    <property type="molecule type" value="Genomic_DNA"/>
</dbReference>